<feature type="compositionally biased region" description="Low complexity" evidence="2">
    <location>
        <begin position="635"/>
        <end position="699"/>
    </location>
</feature>
<proteinExistence type="predicted"/>
<feature type="compositionally biased region" description="Basic and acidic residues" evidence="2">
    <location>
        <begin position="716"/>
        <end position="728"/>
    </location>
</feature>
<accession>A0ABU8XAJ0</accession>
<feature type="compositionally biased region" description="Basic and acidic residues" evidence="2">
    <location>
        <begin position="737"/>
        <end position="749"/>
    </location>
</feature>
<protein>
    <submittedName>
        <fullName evidence="3">DUF349 domain-containing protein</fullName>
    </submittedName>
</protein>
<organism evidence="3 4">
    <name type="scientific">Variovorax robiniae</name>
    <dbReference type="NCBI Taxonomy" id="1836199"/>
    <lineage>
        <taxon>Bacteria</taxon>
        <taxon>Pseudomonadati</taxon>
        <taxon>Pseudomonadota</taxon>
        <taxon>Betaproteobacteria</taxon>
        <taxon>Burkholderiales</taxon>
        <taxon>Comamonadaceae</taxon>
        <taxon>Variovorax</taxon>
    </lineage>
</organism>
<keyword evidence="1" id="KW-0175">Coiled coil</keyword>
<evidence type="ECO:0000256" key="2">
    <source>
        <dbReference type="SAM" id="MobiDB-lite"/>
    </source>
</evidence>
<gene>
    <name evidence="3" type="ORF">WKW79_18695</name>
</gene>
<dbReference type="RefSeq" id="WP_340336676.1">
    <property type="nucleotide sequence ID" value="NZ_JBBKZS010000007.1"/>
</dbReference>
<dbReference type="Proteomes" id="UP001367030">
    <property type="component" value="Unassembled WGS sequence"/>
</dbReference>
<dbReference type="EMBL" id="JBBKZS010000007">
    <property type="protein sequence ID" value="MEJ8856611.1"/>
    <property type="molecule type" value="Genomic_DNA"/>
</dbReference>
<evidence type="ECO:0000313" key="4">
    <source>
        <dbReference type="Proteomes" id="UP001367030"/>
    </source>
</evidence>
<evidence type="ECO:0000313" key="3">
    <source>
        <dbReference type="EMBL" id="MEJ8856611.1"/>
    </source>
</evidence>
<reference evidence="3 4" key="1">
    <citation type="submission" date="2024-03" db="EMBL/GenBank/DDBJ databases">
        <title>Novel species of the genus Variovorax.</title>
        <authorList>
            <person name="Liu Q."/>
            <person name="Xin Y.-H."/>
        </authorList>
    </citation>
    <scope>NUCLEOTIDE SEQUENCE [LARGE SCALE GENOMIC DNA]</scope>
    <source>
        <strain evidence="3 4">KACC 18901</strain>
    </source>
</reference>
<keyword evidence="4" id="KW-1185">Reference proteome</keyword>
<comment type="caution">
    <text evidence="3">The sequence shown here is derived from an EMBL/GenBank/DDBJ whole genome shotgun (WGS) entry which is preliminary data.</text>
</comment>
<dbReference type="Pfam" id="PF03993">
    <property type="entry name" value="DUF349"/>
    <property type="match status" value="1"/>
</dbReference>
<feature type="coiled-coil region" evidence="1">
    <location>
        <begin position="591"/>
        <end position="618"/>
    </location>
</feature>
<name>A0ABU8XAJ0_9BURK</name>
<dbReference type="InterPro" id="IPR007139">
    <property type="entry name" value="DUF349"/>
</dbReference>
<evidence type="ECO:0000256" key="1">
    <source>
        <dbReference type="SAM" id="Coils"/>
    </source>
</evidence>
<feature type="region of interest" description="Disordered" evidence="2">
    <location>
        <begin position="628"/>
        <end position="787"/>
    </location>
</feature>
<sequence>MTSSSTKSLDLQALDTLTGGAFTAPTSGERAQRIRDWLAGQPTTEQLQDVFKELSGRDKGAARPVREKLDEIRRAKGQEVIAAEWAHKAEALLAQPKLNIADALAWQRDAAKAGAPLSREPLAGFKARLADRVKGIEDLQHRAQVHREAAVLLAQRFEVLSTKGWKDAQAAEEALRGDVTHWTQQADEIAADANWTSLDGKFAPQLEASRAQLLSVSDAFHAALAQAVAAANDAAAALPPVPVWADELRAARGEVVAPKAAPAKPARPPVDPSVRAAAQEAVQAALTKLEQETAEGHGKGSAGAAAALRAVLKEHGKLVESELESRVHAALVAAGELEGWQRWSADKVREDLVAKAEGLLKRPEGQALGGRKMQETLRALRDQWKQSDQGGVPNHALWKRFDEACNEAHKVVEAWLEKVRADAAEHRAQRLALIEEVKTWAAAHADAADLKAHNRALHQFADRWRDAGHVGEKVFAELQPQWNEAFGAARAPFETAQKASVERRQAMIAEAVELGAAPVLRIDAVKALQQRWQQEAQGVPLDRRQEQKMWDAFRAPIDEAFNRKTAEREKVSSAMNEHDRNVLLASKALEAANATGDAQKIRAAMNQLEAAMRGEKVQIAEAPAKAAATSHVNTAESAPPAQAAQAAEAEFAESAGQAQASGEADQASAPAAAPAPDLVAPEGSADAAASGDSAGDAAPTPAPAPVAAPKPVVAMRRADDRPGMRKPEPAMAGRGGRPGDRGGDRRDSRGPGGPGGRPDRAGAPGGDRGGRFGDRGASPRFEDRGPRLGDAAFRAQRDAVEHAQAALRKLAAQAHGEALTQLLGAWEKRDAAALPSVQELGRAVSPAVRGAWSQALGSTPTGNSQDALLRLEIAAEVPTPAEHVDARRAMQLQLLTKRNEPTPAQTWGLDAAKVLAGNHDANTARRLQNVLKALLKG</sequence>